<protein>
    <submittedName>
        <fullName evidence="3">Glycosyltransferase family 4 protein</fullName>
        <ecNumber evidence="3">2.4.-.-</ecNumber>
    </submittedName>
</protein>
<dbReference type="Gene3D" id="3.40.50.2000">
    <property type="entry name" value="Glycogen Phosphorylase B"/>
    <property type="match status" value="2"/>
</dbReference>
<dbReference type="Proteomes" id="UP001230978">
    <property type="component" value="Chromosome"/>
</dbReference>
<dbReference type="Pfam" id="PF13439">
    <property type="entry name" value="Glyco_transf_4"/>
    <property type="match status" value="1"/>
</dbReference>
<accession>A0ABY8Q6W2</accession>
<gene>
    <name evidence="3" type="ORF">QF092_01935</name>
</gene>
<evidence type="ECO:0000313" key="4">
    <source>
        <dbReference type="Proteomes" id="UP001230978"/>
    </source>
</evidence>
<dbReference type="Pfam" id="PF00534">
    <property type="entry name" value="Glycos_transf_1"/>
    <property type="match status" value="1"/>
</dbReference>
<dbReference type="SUPFAM" id="SSF53756">
    <property type="entry name" value="UDP-Glycosyltransferase/glycogen phosphorylase"/>
    <property type="match status" value="1"/>
</dbReference>
<dbReference type="InterPro" id="IPR050194">
    <property type="entry name" value="Glycosyltransferase_grp1"/>
</dbReference>
<keyword evidence="3" id="KW-0808">Transferase</keyword>
<dbReference type="InterPro" id="IPR028098">
    <property type="entry name" value="Glyco_trans_4-like_N"/>
</dbReference>
<keyword evidence="3" id="KW-0328">Glycosyltransferase</keyword>
<dbReference type="EMBL" id="CP124535">
    <property type="protein sequence ID" value="WGV16598.1"/>
    <property type="molecule type" value="Genomic_DNA"/>
</dbReference>
<dbReference type="CDD" id="cd03801">
    <property type="entry name" value="GT4_PimA-like"/>
    <property type="match status" value="1"/>
</dbReference>
<feature type="domain" description="Glycosyl transferase family 1" evidence="1">
    <location>
        <begin position="206"/>
        <end position="372"/>
    </location>
</feature>
<dbReference type="RefSeq" id="WP_281467111.1">
    <property type="nucleotide sequence ID" value="NZ_CP124535.1"/>
</dbReference>
<dbReference type="EC" id="2.4.-.-" evidence="3"/>
<evidence type="ECO:0000259" key="1">
    <source>
        <dbReference type="Pfam" id="PF00534"/>
    </source>
</evidence>
<evidence type="ECO:0000259" key="2">
    <source>
        <dbReference type="Pfam" id="PF13439"/>
    </source>
</evidence>
<proteinExistence type="predicted"/>
<dbReference type="InterPro" id="IPR001296">
    <property type="entry name" value="Glyco_trans_1"/>
</dbReference>
<name>A0ABY8Q6W2_9RHOB</name>
<dbReference type="PANTHER" id="PTHR45947">
    <property type="entry name" value="SULFOQUINOVOSYL TRANSFERASE SQD2"/>
    <property type="match status" value="1"/>
</dbReference>
<keyword evidence="4" id="KW-1185">Reference proteome</keyword>
<reference evidence="3 4" key="1">
    <citation type="submission" date="2023-04" db="EMBL/GenBank/DDBJ databases">
        <title>YMD61, complete Genome.</title>
        <authorList>
            <person name="Zhang J."/>
        </authorList>
    </citation>
    <scope>NUCLEOTIDE SEQUENCE [LARGE SCALE GENOMIC DNA]</scope>
    <source>
        <strain evidence="3 4">YMD61</strain>
    </source>
</reference>
<dbReference type="PANTHER" id="PTHR45947:SF14">
    <property type="entry name" value="SLL1723 PROTEIN"/>
    <property type="match status" value="1"/>
</dbReference>
<evidence type="ECO:0000313" key="3">
    <source>
        <dbReference type="EMBL" id="WGV16598.1"/>
    </source>
</evidence>
<sequence>MDDRNLRVGYVVKRFPRFSETFILNEVLALEARGITVEVFSLLDPPDEPRHAGLAKLKARITRLADTSGPMMTPDDEDAALFAGTTAAAASRLIAKAERVAELARARGLHHLHAHFASDATTVALLAARSAGLPFSLTAHARDIYHDYVDPETDTAKRRTKLIAAAFTVTVSDFNLRHLTTLCPEAETRIHRIYNGIDLSSFRPAGPARRKPGRILAVGRLVEKKGFRDLIDACASLAERGTDFDCRIIGDGPLHGALTEQITKLGLDERVQLLGPMPQETLTHILEEASLVTLPCIVTPDGDRDGLPTVLLEAMAKGLPVVTTTVTGGPEIVAEGKTGHLVSPGDPAALAEALQSLIRDPARAILMGQAGRLRAEAQFDLRASSAALAGLFHKAYGRQIRGAA</sequence>
<feature type="domain" description="Glycosyltransferase subfamily 4-like N-terminal" evidence="2">
    <location>
        <begin position="20"/>
        <end position="200"/>
    </location>
</feature>
<dbReference type="GO" id="GO:0016757">
    <property type="term" value="F:glycosyltransferase activity"/>
    <property type="evidence" value="ECO:0007669"/>
    <property type="project" value="UniProtKB-KW"/>
</dbReference>
<organism evidence="3 4">
    <name type="scientific">Fuscovulum ytuae</name>
    <dbReference type="NCBI Taxonomy" id="3042299"/>
    <lineage>
        <taxon>Bacteria</taxon>
        <taxon>Pseudomonadati</taxon>
        <taxon>Pseudomonadota</taxon>
        <taxon>Alphaproteobacteria</taxon>
        <taxon>Rhodobacterales</taxon>
        <taxon>Paracoccaceae</taxon>
        <taxon>Fuscovulum</taxon>
    </lineage>
</organism>